<proteinExistence type="predicted"/>
<protein>
    <submittedName>
        <fullName evidence="1">Uncharacterized protein</fullName>
    </submittedName>
</protein>
<sequence>MLNAEIESVSTGNVEPACEDCELAVKKMYLVDIAHLGLELVDQSSLKVISIENINAHDSQIPQRLPLMLC</sequence>
<reference evidence="1 2" key="1">
    <citation type="submission" date="2024-03" db="EMBL/GenBank/DDBJ databases">
        <title>A high-quality draft genome sequence of Diaporthe vaccinii, a causative agent of upright dieback and viscid rot disease in cranberry plants.</title>
        <authorList>
            <person name="Sarrasin M."/>
            <person name="Lang B.F."/>
            <person name="Burger G."/>
        </authorList>
    </citation>
    <scope>NUCLEOTIDE SEQUENCE [LARGE SCALE GENOMIC DNA]</scope>
    <source>
        <strain evidence="1 2">IS7</strain>
    </source>
</reference>
<keyword evidence="2" id="KW-1185">Reference proteome</keyword>
<organism evidence="1 2">
    <name type="scientific">Diaporthe vaccinii</name>
    <dbReference type="NCBI Taxonomy" id="105482"/>
    <lineage>
        <taxon>Eukaryota</taxon>
        <taxon>Fungi</taxon>
        <taxon>Dikarya</taxon>
        <taxon>Ascomycota</taxon>
        <taxon>Pezizomycotina</taxon>
        <taxon>Sordariomycetes</taxon>
        <taxon>Sordariomycetidae</taxon>
        <taxon>Diaporthales</taxon>
        <taxon>Diaporthaceae</taxon>
        <taxon>Diaporthe</taxon>
        <taxon>Diaporthe eres species complex</taxon>
    </lineage>
</organism>
<dbReference type="Proteomes" id="UP001600888">
    <property type="component" value="Unassembled WGS sequence"/>
</dbReference>
<dbReference type="EMBL" id="JBAWTH010000081">
    <property type="protein sequence ID" value="KAL2278886.1"/>
    <property type="molecule type" value="Genomic_DNA"/>
</dbReference>
<comment type="caution">
    <text evidence="1">The sequence shown here is derived from an EMBL/GenBank/DDBJ whole genome shotgun (WGS) entry which is preliminary data.</text>
</comment>
<gene>
    <name evidence="1" type="ORF">FJTKL_14060</name>
</gene>
<name>A0ABR4E8W5_9PEZI</name>
<accession>A0ABR4E8W5</accession>
<evidence type="ECO:0000313" key="1">
    <source>
        <dbReference type="EMBL" id="KAL2278886.1"/>
    </source>
</evidence>
<evidence type="ECO:0000313" key="2">
    <source>
        <dbReference type="Proteomes" id="UP001600888"/>
    </source>
</evidence>